<dbReference type="AlphaFoldDB" id="A0A843USD8"/>
<reference evidence="1" key="1">
    <citation type="submission" date="2017-07" db="EMBL/GenBank/DDBJ databases">
        <title>Taro Niue Genome Assembly and Annotation.</title>
        <authorList>
            <person name="Atibalentja N."/>
            <person name="Keating K."/>
            <person name="Fields C.J."/>
        </authorList>
    </citation>
    <scope>NUCLEOTIDE SEQUENCE</scope>
    <source>
        <strain evidence="1">Niue_2</strain>
        <tissue evidence="1">Leaf</tissue>
    </source>
</reference>
<name>A0A843USD8_COLES</name>
<evidence type="ECO:0000313" key="2">
    <source>
        <dbReference type="Proteomes" id="UP000652761"/>
    </source>
</evidence>
<accession>A0A843USD8</accession>
<dbReference type="EMBL" id="NMUH01000774">
    <property type="protein sequence ID" value="MQL84610.1"/>
    <property type="molecule type" value="Genomic_DNA"/>
</dbReference>
<gene>
    <name evidence="1" type="ORF">Taro_017132</name>
</gene>
<proteinExistence type="predicted"/>
<dbReference type="Proteomes" id="UP000652761">
    <property type="component" value="Unassembled WGS sequence"/>
</dbReference>
<comment type="caution">
    <text evidence="1">The sequence shown here is derived from an EMBL/GenBank/DDBJ whole genome shotgun (WGS) entry which is preliminary data.</text>
</comment>
<keyword evidence="2" id="KW-1185">Reference proteome</keyword>
<sequence>MGITFRSVIRIAYKTPIQNRHSKAPVAILLPQAIRHRFRVEKPSFQSALQDGRQGASFAEFRSGAEIRRVACVLVHRLSYPLGRTRIFVRPAIGTARKAPFQNRHFDPVGARLHSDISGPAAIFLSESVVAGCRCDRIQTPFAQMGITFRSVIRIAYKTPIQNRHSEAPVAPLLPLKLPRLEESLAGTTHGVGLSRRSKVVFNSARDLHPRS</sequence>
<evidence type="ECO:0000313" key="1">
    <source>
        <dbReference type="EMBL" id="MQL84610.1"/>
    </source>
</evidence>
<organism evidence="1 2">
    <name type="scientific">Colocasia esculenta</name>
    <name type="common">Wild taro</name>
    <name type="synonym">Arum esculentum</name>
    <dbReference type="NCBI Taxonomy" id="4460"/>
    <lineage>
        <taxon>Eukaryota</taxon>
        <taxon>Viridiplantae</taxon>
        <taxon>Streptophyta</taxon>
        <taxon>Embryophyta</taxon>
        <taxon>Tracheophyta</taxon>
        <taxon>Spermatophyta</taxon>
        <taxon>Magnoliopsida</taxon>
        <taxon>Liliopsida</taxon>
        <taxon>Araceae</taxon>
        <taxon>Aroideae</taxon>
        <taxon>Colocasieae</taxon>
        <taxon>Colocasia</taxon>
    </lineage>
</organism>
<protein>
    <submittedName>
        <fullName evidence="1">Uncharacterized protein</fullName>
    </submittedName>
</protein>